<dbReference type="InterPro" id="IPR050109">
    <property type="entry name" value="HTH-type_TetR-like_transc_reg"/>
</dbReference>
<dbReference type="EMBL" id="JAFEUC010000019">
    <property type="protein sequence ID" value="MBM7080414.1"/>
    <property type="molecule type" value="Genomic_DNA"/>
</dbReference>
<gene>
    <name evidence="4" type="ORF">JQX11_29270</name>
</gene>
<dbReference type="Pfam" id="PF17940">
    <property type="entry name" value="TetR_C_31"/>
    <property type="match status" value="1"/>
</dbReference>
<keyword evidence="5" id="KW-1185">Reference proteome</keyword>
<evidence type="ECO:0000313" key="5">
    <source>
        <dbReference type="Proteomes" id="UP001518872"/>
    </source>
</evidence>
<dbReference type="InterPro" id="IPR036271">
    <property type="entry name" value="Tet_transcr_reg_TetR-rel_C_sf"/>
</dbReference>
<accession>A0ABS2J4R7</accession>
<dbReference type="Gene3D" id="1.10.357.10">
    <property type="entry name" value="Tetracycline Repressor, domain 2"/>
    <property type="match status" value="1"/>
</dbReference>
<dbReference type="RefSeq" id="WP_204928160.1">
    <property type="nucleotide sequence ID" value="NZ_JAFEUC010000019.1"/>
</dbReference>
<evidence type="ECO:0000256" key="1">
    <source>
        <dbReference type="ARBA" id="ARBA00023125"/>
    </source>
</evidence>
<evidence type="ECO:0000256" key="2">
    <source>
        <dbReference type="PROSITE-ProRule" id="PRU00335"/>
    </source>
</evidence>
<evidence type="ECO:0000313" key="4">
    <source>
        <dbReference type="EMBL" id="MBM7080414.1"/>
    </source>
</evidence>
<proteinExistence type="predicted"/>
<evidence type="ECO:0000259" key="3">
    <source>
        <dbReference type="PROSITE" id="PS50977"/>
    </source>
</evidence>
<dbReference type="Proteomes" id="UP001518872">
    <property type="component" value="Unassembled WGS sequence"/>
</dbReference>
<dbReference type="Pfam" id="PF00440">
    <property type="entry name" value="TetR_N"/>
    <property type="match status" value="1"/>
</dbReference>
<feature type="DNA-binding region" description="H-T-H motif" evidence="2">
    <location>
        <begin position="24"/>
        <end position="43"/>
    </location>
</feature>
<dbReference type="PANTHER" id="PTHR30055:SF219">
    <property type="entry name" value="TRANSCRIPTIONAL REGULATORY PROTEIN"/>
    <property type="match status" value="1"/>
</dbReference>
<dbReference type="PANTHER" id="PTHR30055">
    <property type="entry name" value="HTH-TYPE TRANSCRIPTIONAL REGULATOR RUTR"/>
    <property type="match status" value="1"/>
</dbReference>
<comment type="caution">
    <text evidence="4">The sequence shown here is derived from an EMBL/GenBank/DDBJ whole genome shotgun (WGS) entry which is preliminary data.</text>
</comment>
<keyword evidence="1 2" id="KW-0238">DNA-binding</keyword>
<organism evidence="4 5">
    <name type="scientific">Micromonospora humida</name>
    <dbReference type="NCBI Taxonomy" id="2809018"/>
    <lineage>
        <taxon>Bacteria</taxon>
        <taxon>Bacillati</taxon>
        <taxon>Actinomycetota</taxon>
        <taxon>Actinomycetes</taxon>
        <taxon>Micromonosporales</taxon>
        <taxon>Micromonosporaceae</taxon>
        <taxon>Micromonospora</taxon>
    </lineage>
</organism>
<dbReference type="SUPFAM" id="SSF48498">
    <property type="entry name" value="Tetracyclin repressor-like, C-terminal domain"/>
    <property type="match status" value="1"/>
</dbReference>
<sequence>MGHRERLLAGARVCLYERGYTRTTARDIVAASDTNLASIGYHFGSKEALLTAALVQAFEEWGVEIDRVLRDGTQPDLMDRLETMWTGLVESFGTHRPLWVAGIEAFALAEHLPVLREQLAETYTRARPALATFVIRNGGEHVPEETRKAVGSFLLALMTGLTVQRLLDPEAAPSGRDLAEALRVIVGAVNESGDPGRPSTDA</sequence>
<dbReference type="InterPro" id="IPR009057">
    <property type="entry name" value="Homeodomain-like_sf"/>
</dbReference>
<name>A0ABS2J4R7_9ACTN</name>
<feature type="domain" description="HTH tetR-type" evidence="3">
    <location>
        <begin position="1"/>
        <end position="61"/>
    </location>
</feature>
<dbReference type="PROSITE" id="PS50977">
    <property type="entry name" value="HTH_TETR_2"/>
    <property type="match status" value="1"/>
</dbReference>
<dbReference type="InterPro" id="IPR041583">
    <property type="entry name" value="TetR_C_31"/>
</dbReference>
<dbReference type="InterPro" id="IPR001647">
    <property type="entry name" value="HTH_TetR"/>
</dbReference>
<reference evidence="4 5" key="1">
    <citation type="submission" date="2021-02" db="EMBL/GenBank/DDBJ databases">
        <authorList>
            <person name="Ra J.-S."/>
        </authorList>
    </citation>
    <scope>NUCLEOTIDE SEQUENCE [LARGE SCALE GENOMIC DNA]</scope>
    <source>
        <strain evidence="4 5">MMS20-R1-14</strain>
    </source>
</reference>
<protein>
    <submittedName>
        <fullName evidence="4">TetR/AcrR family transcriptional regulator</fullName>
    </submittedName>
</protein>
<dbReference type="SUPFAM" id="SSF46689">
    <property type="entry name" value="Homeodomain-like"/>
    <property type="match status" value="1"/>
</dbReference>